<dbReference type="EMBL" id="UYSL01020187">
    <property type="protein sequence ID" value="VDL73328.1"/>
    <property type="molecule type" value="Genomic_DNA"/>
</dbReference>
<organism evidence="4">
    <name type="scientific">Nippostrongylus brasiliensis</name>
    <name type="common">Rat hookworm</name>
    <dbReference type="NCBI Taxonomy" id="27835"/>
    <lineage>
        <taxon>Eukaryota</taxon>
        <taxon>Metazoa</taxon>
        <taxon>Ecdysozoa</taxon>
        <taxon>Nematoda</taxon>
        <taxon>Chromadorea</taxon>
        <taxon>Rhabditida</taxon>
        <taxon>Rhabditina</taxon>
        <taxon>Rhabditomorpha</taxon>
        <taxon>Strongyloidea</taxon>
        <taxon>Heligmosomidae</taxon>
        <taxon>Nippostrongylus</taxon>
    </lineage>
</organism>
<name>A0A158QZ86_NIPBR</name>
<evidence type="ECO:0000313" key="3">
    <source>
        <dbReference type="Proteomes" id="UP000271162"/>
    </source>
</evidence>
<dbReference type="Proteomes" id="UP000271162">
    <property type="component" value="Unassembled WGS sequence"/>
</dbReference>
<evidence type="ECO:0000313" key="4">
    <source>
        <dbReference type="WBParaSite" id="NBR_0000973801-mRNA-1"/>
    </source>
</evidence>
<reference evidence="2 3" key="2">
    <citation type="submission" date="2018-11" db="EMBL/GenBank/DDBJ databases">
        <authorList>
            <consortium name="Pathogen Informatics"/>
        </authorList>
    </citation>
    <scope>NUCLEOTIDE SEQUENCE [LARGE SCALE GENOMIC DNA]</scope>
</reference>
<feature type="compositionally biased region" description="Acidic residues" evidence="1">
    <location>
        <begin position="48"/>
        <end position="65"/>
    </location>
</feature>
<gene>
    <name evidence="2" type="ORF">NBR_LOCUS9739</name>
</gene>
<evidence type="ECO:0000313" key="2">
    <source>
        <dbReference type="EMBL" id="VDL73328.1"/>
    </source>
</evidence>
<dbReference type="AlphaFoldDB" id="A0A158QZ86"/>
<feature type="region of interest" description="Disordered" evidence="1">
    <location>
        <begin position="39"/>
        <end position="83"/>
    </location>
</feature>
<protein>
    <submittedName>
        <fullName evidence="2 4">Uncharacterized protein</fullName>
    </submittedName>
</protein>
<sequence>MVEYTEEMLLGSPVENSEGAAANDVEQCTSQRIGIAMRKDIERIPSKEEEEEEEKEEEEEEEEEKDFSTTDNTISRHVTHIRT</sequence>
<keyword evidence="3" id="KW-1185">Reference proteome</keyword>
<dbReference type="WBParaSite" id="NBR_0000973801-mRNA-1">
    <property type="protein sequence ID" value="NBR_0000973801-mRNA-1"/>
    <property type="gene ID" value="NBR_0000973801"/>
</dbReference>
<evidence type="ECO:0000256" key="1">
    <source>
        <dbReference type="SAM" id="MobiDB-lite"/>
    </source>
</evidence>
<feature type="region of interest" description="Disordered" evidence="1">
    <location>
        <begin position="1"/>
        <end position="25"/>
    </location>
</feature>
<accession>A0A158QZ86</accession>
<reference evidence="4" key="1">
    <citation type="submission" date="2016-04" db="UniProtKB">
        <authorList>
            <consortium name="WormBaseParasite"/>
        </authorList>
    </citation>
    <scope>IDENTIFICATION</scope>
</reference>
<proteinExistence type="predicted"/>